<name>A0A256VHZ9_LIMRT</name>
<evidence type="ECO:0000256" key="1">
    <source>
        <dbReference type="ARBA" id="ARBA00023172"/>
    </source>
</evidence>
<organism evidence="3 4">
    <name type="scientific">Limosilactobacillus reuteri</name>
    <name type="common">Lactobacillus reuteri</name>
    <dbReference type="NCBI Taxonomy" id="1598"/>
    <lineage>
        <taxon>Bacteria</taxon>
        <taxon>Bacillati</taxon>
        <taxon>Bacillota</taxon>
        <taxon>Bacilli</taxon>
        <taxon>Lactobacillales</taxon>
        <taxon>Lactobacillaceae</taxon>
        <taxon>Limosilactobacillus</taxon>
    </lineage>
</organism>
<dbReference type="CDD" id="cd01192">
    <property type="entry name" value="INT_C_like_3"/>
    <property type="match status" value="1"/>
</dbReference>
<protein>
    <submittedName>
        <fullName evidence="3">Site-specific integrase</fullName>
    </submittedName>
</protein>
<proteinExistence type="predicted"/>
<reference evidence="4" key="1">
    <citation type="submission" date="2017-05" db="EMBL/GenBank/DDBJ databases">
        <authorList>
            <person name="Lin X.B."/>
            <person name="Stothard P."/>
            <person name="Tasseva G."/>
            <person name="Walter J."/>
        </authorList>
    </citation>
    <scope>NUCLEOTIDE SEQUENCE [LARGE SCALE GENOMIC DNA]</scope>
    <source>
        <strain evidence="4">103v</strain>
    </source>
</reference>
<evidence type="ECO:0000313" key="3">
    <source>
        <dbReference type="EMBL" id="OYT03218.1"/>
    </source>
</evidence>
<feature type="domain" description="Tyr recombinase" evidence="2">
    <location>
        <begin position="27"/>
        <end position="210"/>
    </location>
</feature>
<dbReference type="InterPro" id="IPR011010">
    <property type="entry name" value="DNA_brk_join_enz"/>
</dbReference>
<dbReference type="RefSeq" id="WP_094504406.1">
    <property type="nucleotide sequence ID" value="NZ_NGPH01000031.1"/>
</dbReference>
<comment type="caution">
    <text evidence="3">The sequence shown here is derived from an EMBL/GenBank/DDBJ whole genome shotgun (WGS) entry which is preliminary data.</text>
</comment>
<dbReference type="Pfam" id="PF00589">
    <property type="entry name" value="Phage_integrase"/>
    <property type="match status" value="1"/>
</dbReference>
<dbReference type="GO" id="GO:0006310">
    <property type="term" value="P:DNA recombination"/>
    <property type="evidence" value="ECO:0007669"/>
    <property type="project" value="UniProtKB-KW"/>
</dbReference>
<dbReference type="SUPFAM" id="SSF56349">
    <property type="entry name" value="DNA breaking-rejoining enzymes"/>
    <property type="match status" value="1"/>
</dbReference>
<accession>A0A256VHZ9</accession>
<dbReference type="Proteomes" id="UP000216122">
    <property type="component" value="Unassembled WGS sequence"/>
</dbReference>
<dbReference type="EMBL" id="NGQC01000036">
    <property type="protein sequence ID" value="OYT03218.1"/>
    <property type="molecule type" value="Genomic_DNA"/>
</dbReference>
<reference evidence="3 4" key="2">
    <citation type="submission" date="2017-09" db="EMBL/GenBank/DDBJ databases">
        <title>Tripartite evolution among Lactobacillus johnsonii, Lactobacillus taiwanensis, Lactobacillus reuteri and their rodent host.</title>
        <authorList>
            <person name="Wang T."/>
            <person name="Knowles S."/>
            <person name="Cheng C."/>
        </authorList>
    </citation>
    <scope>NUCLEOTIDE SEQUENCE [LARGE SCALE GENOMIC DNA]</scope>
    <source>
        <strain evidence="3 4">103v</strain>
    </source>
</reference>
<dbReference type="InterPro" id="IPR013762">
    <property type="entry name" value="Integrase-like_cat_sf"/>
</dbReference>
<dbReference type="AlphaFoldDB" id="A0A256VHZ9"/>
<gene>
    <name evidence="3" type="ORF">CBG21_06160</name>
</gene>
<dbReference type="InterPro" id="IPR002104">
    <property type="entry name" value="Integrase_catalytic"/>
</dbReference>
<dbReference type="InterPro" id="IPR050090">
    <property type="entry name" value="Tyrosine_recombinase_XerCD"/>
</dbReference>
<keyword evidence="1" id="KW-0233">DNA recombination</keyword>
<dbReference type="PANTHER" id="PTHR30349">
    <property type="entry name" value="PHAGE INTEGRASE-RELATED"/>
    <property type="match status" value="1"/>
</dbReference>
<dbReference type="GO" id="GO:0003677">
    <property type="term" value="F:DNA binding"/>
    <property type="evidence" value="ECO:0007669"/>
    <property type="project" value="InterPro"/>
</dbReference>
<evidence type="ECO:0000259" key="2">
    <source>
        <dbReference type="PROSITE" id="PS51898"/>
    </source>
</evidence>
<dbReference type="PROSITE" id="PS51898">
    <property type="entry name" value="TYR_RECOMBINASE"/>
    <property type="match status" value="1"/>
</dbReference>
<sequence>MSTKKRVYIPKNKTNGQIKGKRKIWVENVKFLTLEEYDQLRETIKLHSRPELVNRNLLLIAIALNNGLRASDVVTLRVGHVLNKTKTHVIEQKTGKAKTLFWNNCLAEIIDYLNDLDYKDENDYLFPGKQEGHFSVHGFYEMLQRMARKTENNKIVAKIGTHSFRKTFGRQLYKKGVNVEIISQLFNHSSERNTRHYLGIEQEDLDKVVQNFKFE</sequence>
<evidence type="ECO:0000313" key="4">
    <source>
        <dbReference type="Proteomes" id="UP000216122"/>
    </source>
</evidence>
<dbReference type="GO" id="GO:0015074">
    <property type="term" value="P:DNA integration"/>
    <property type="evidence" value="ECO:0007669"/>
    <property type="project" value="InterPro"/>
</dbReference>
<dbReference type="Gene3D" id="1.10.443.10">
    <property type="entry name" value="Intergrase catalytic core"/>
    <property type="match status" value="1"/>
</dbReference>
<dbReference type="PANTHER" id="PTHR30349:SF82">
    <property type="entry name" value="INTEGRASE_RECOMBINASE YOEC-RELATED"/>
    <property type="match status" value="1"/>
</dbReference>